<name>A0ABW4WFR4_9HYPH</name>
<evidence type="ECO:0000313" key="4">
    <source>
        <dbReference type="Proteomes" id="UP001597349"/>
    </source>
</evidence>
<comment type="caution">
    <text evidence="3">The sequence shown here is derived from an EMBL/GenBank/DDBJ whole genome shotgun (WGS) entry which is preliminary data.</text>
</comment>
<evidence type="ECO:0000313" key="3">
    <source>
        <dbReference type="EMBL" id="MFD2054893.1"/>
    </source>
</evidence>
<dbReference type="Gene3D" id="3.40.350.10">
    <property type="entry name" value="Creatinase/prolidase N-terminal domain"/>
    <property type="match status" value="1"/>
</dbReference>
<dbReference type="CDD" id="cd01066">
    <property type="entry name" value="APP_MetAP"/>
    <property type="match status" value="1"/>
</dbReference>
<protein>
    <submittedName>
        <fullName evidence="3">M24 family metallopeptidase</fullName>
    </submittedName>
</protein>
<dbReference type="SUPFAM" id="SSF55920">
    <property type="entry name" value="Creatinase/aminopeptidase"/>
    <property type="match status" value="1"/>
</dbReference>
<dbReference type="Gene3D" id="3.90.230.10">
    <property type="entry name" value="Creatinase/methionine aminopeptidase superfamily"/>
    <property type="match status" value="1"/>
</dbReference>
<accession>A0ABW4WFR4</accession>
<reference evidence="4" key="1">
    <citation type="journal article" date="2019" name="Int. J. Syst. Evol. Microbiol.">
        <title>The Global Catalogue of Microorganisms (GCM) 10K type strain sequencing project: providing services to taxonomists for standard genome sequencing and annotation.</title>
        <authorList>
            <consortium name="The Broad Institute Genomics Platform"/>
            <consortium name="The Broad Institute Genome Sequencing Center for Infectious Disease"/>
            <person name="Wu L."/>
            <person name="Ma J."/>
        </authorList>
    </citation>
    <scope>NUCLEOTIDE SEQUENCE [LARGE SCALE GENOMIC DNA]</scope>
    <source>
        <strain evidence="4">CGMCC 1.16226</strain>
    </source>
</reference>
<dbReference type="Pfam" id="PF00557">
    <property type="entry name" value="Peptidase_M24"/>
    <property type="match status" value="1"/>
</dbReference>
<feature type="domain" description="Peptidase M24" evidence="1">
    <location>
        <begin position="214"/>
        <end position="411"/>
    </location>
</feature>
<dbReference type="SUPFAM" id="SSF53092">
    <property type="entry name" value="Creatinase/prolidase N-terminal domain"/>
    <property type="match status" value="1"/>
</dbReference>
<dbReference type="RefSeq" id="WP_379020804.1">
    <property type="nucleotide sequence ID" value="NZ_JBHUGY010000027.1"/>
</dbReference>
<evidence type="ECO:0000259" key="1">
    <source>
        <dbReference type="Pfam" id="PF00557"/>
    </source>
</evidence>
<dbReference type="Proteomes" id="UP001597349">
    <property type="component" value="Unassembled WGS sequence"/>
</dbReference>
<dbReference type="PANTHER" id="PTHR46112:SF2">
    <property type="entry name" value="XAA-PRO AMINOPEPTIDASE P-RELATED"/>
    <property type="match status" value="1"/>
</dbReference>
<dbReference type="PANTHER" id="PTHR46112">
    <property type="entry name" value="AMINOPEPTIDASE"/>
    <property type="match status" value="1"/>
</dbReference>
<keyword evidence="4" id="KW-1185">Reference proteome</keyword>
<evidence type="ECO:0000259" key="2">
    <source>
        <dbReference type="Pfam" id="PF01321"/>
    </source>
</evidence>
<dbReference type="InterPro" id="IPR050659">
    <property type="entry name" value="Peptidase_M24B"/>
</dbReference>
<gene>
    <name evidence="3" type="ORF">ACFSQT_18000</name>
</gene>
<organism evidence="3 4">
    <name type="scientific">Mesorhizobium calcicola</name>
    <dbReference type="NCBI Taxonomy" id="1300310"/>
    <lineage>
        <taxon>Bacteria</taxon>
        <taxon>Pseudomonadati</taxon>
        <taxon>Pseudomonadota</taxon>
        <taxon>Alphaproteobacteria</taxon>
        <taxon>Hyphomicrobiales</taxon>
        <taxon>Phyllobacteriaceae</taxon>
        <taxon>Mesorhizobium</taxon>
    </lineage>
</organism>
<dbReference type="InterPro" id="IPR000994">
    <property type="entry name" value="Pept_M24"/>
</dbReference>
<feature type="domain" description="Creatinase N-terminal" evidence="2">
    <location>
        <begin position="22"/>
        <end position="114"/>
    </location>
</feature>
<dbReference type="EMBL" id="JBHUGY010000027">
    <property type="protein sequence ID" value="MFD2054893.1"/>
    <property type="molecule type" value="Genomic_DNA"/>
</dbReference>
<dbReference type="Pfam" id="PF01321">
    <property type="entry name" value="Creatinase_N"/>
    <property type="match status" value="1"/>
</dbReference>
<dbReference type="InterPro" id="IPR036005">
    <property type="entry name" value="Creatinase/aminopeptidase-like"/>
</dbReference>
<proteinExistence type="predicted"/>
<dbReference type="InterPro" id="IPR029149">
    <property type="entry name" value="Creatin/AminoP/Spt16_N"/>
</dbReference>
<sequence length="427" mass="46080">MQANVDVGYGRNAAQNGALNRARASELMDKAGLDALILCEPEAIRYATGAPIAPAALFRRAGACFALVPRQPDIPLGLVVPDYDISSFAEHAPDAVLRSHPTWIEHVSIDAQSVDEPLEQRLEAALRLLKRPQDFRRPETFDLDFSAGALSTLMADLGIDRGTVGLDLAFVPAADLPVIETKLSRFTIADGTPVLDRLRAIKSDKEVALLQTGIEYSEAGMSHMLSNASIGMTTTELISLYRTGVKNASNGTNYTVETKEFVFVGDRERSAAATISTGDAAKADMVCAVDGYGADMSRNFVFGPPTSDQQRLHAIVERAFESGEAELFPGNLLGKVHKIVSESLAREGVPSYSRGHFGHGVGNSVFSEQWPFISAGSQVEIQPGMVLAFEVPLYVDGVARFNLEDQFHITEGGAVAMNRLRRGLTEI</sequence>
<dbReference type="InterPro" id="IPR000587">
    <property type="entry name" value="Creatinase_N"/>
</dbReference>